<dbReference type="EMBL" id="LAZR01000437">
    <property type="protein sequence ID" value="KKN68884.1"/>
    <property type="molecule type" value="Genomic_DNA"/>
</dbReference>
<sequence length="144" mass="15760">MASNLFAWLDSLWTKTKLSGTAPTYMMHRFLAGNKHYAIAARYLQMDLRREPALIVGTWQALLPKGAGAPRLPYVAPKKPKAAEALTERMVKVLGEPRHVVEEMQEIIDLAGGTDALYIHFGVEPPAPAKVEAAKPTGGLLDNI</sequence>
<evidence type="ECO:0000313" key="1">
    <source>
        <dbReference type="EMBL" id="KKN68884.1"/>
    </source>
</evidence>
<organism evidence="1">
    <name type="scientific">marine sediment metagenome</name>
    <dbReference type="NCBI Taxonomy" id="412755"/>
    <lineage>
        <taxon>unclassified sequences</taxon>
        <taxon>metagenomes</taxon>
        <taxon>ecological metagenomes</taxon>
    </lineage>
</organism>
<comment type="caution">
    <text evidence="1">The sequence shown here is derived from an EMBL/GenBank/DDBJ whole genome shotgun (WGS) entry which is preliminary data.</text>
</comment>
<dbReference type="AlphaFoldDB" id="A0A0F9SPK6"/>
<accession>A0A0F9SPK6</accession>
<protein>
    <submittedName>
        <fullName evidence="1">Uncharacterized protein</fullName>
    </submittedName>
</protein>
<name>A0A0F9SPK6_9ZZZZ</name>
<proteinExistence type="predicted"/>
<gene>
    <name evidence="1" type="ORF">LCGC14_0446700</name>
</gene>
<reference evidence="1" key="1">
    <citation type="journal article" date="2015" name="Nature">
        <title>Complex archaea that bridge the gap between prokaryotes and eukaryotes.</title>
        <authorList>
            <person name="Spang A."/>
            <person name="Saw J.H."/>
            <person name="Jorgensen S.L."/>
            <person name="Zaremba-Niedzwiedzka K."/>
            <person name="Martijn J."/>
            <person name="Lind A.E."/>
            <person name="van Eijk R."/>
            <person name="Schleper C."/>
            <person name="Guy L."/>
            <person name="Ettema T.J."/>
        </authorList>
    </citation>
    <scope>NUCLEOTIDE SEQUENCE</scope>
</reference>